<dbReference type="CDD" id="cd07377">
    <property type="entry name" value="WHTH_GntR"/>
    <property type="match status" value="1"/>
</dbReference>
<evidence type="ECO:0000313" key="5">
    <source>
        <dbReference type="EMBL" id="TDQ55271.1"/>
    </source>
</evidence>
<sequence length="214" mass="23341">MHTKISAADRAYAHAKQAILGGRYPGGELVSEGDIAADVGVSRTPVREALLRLEVEGLVRLYPKRGALIVPVSQQEIDDVIETRRLIEGFTARVAAGADTRARAALVEALTARLAEMRARLEPGSQEFVHADRDFHRLVVAAGGNAILTGLYDSLRDRQLRMMRAGMRGTDRMLRNIEEHTAILTAIRDADPAAAERAVHAHMDHAAELLGAKR</sequence>
<keyword evidence="1" id="KW-0805">Transcription regulation</keyword>
<dbReference type="GO" id="GO:0003677">
    <property type="term" value="F:DNA binding"/>
    <property type="evidence" value="ECO:0007669"/>
    <property type="project" value="UniProtKB-KW"/>
</dbReference>
<dbReference type="Gene3D" id="1.20.120.530">
    <property type="entry name" value="GntR ligand-binding domain-like"/>
    <property type="match status" value="1"/>
</dbReference>
<dbReference type="PANTHER" id="PTHR43537:SF24">
    <property type="entry name" value="GLUCONATE OPERON TRANSCRIPTIONAL REPRESSOR"/>
    <property type="match status" value="1"/>
</dbReference>
<dbReference type="InterPro" id="IPR036388">
    <property type="entry name" value="WH-like_DNA-bd_sf"/>
</dbReference>
<evidence type="ECO:0000313" key="6">
    <source>
        <dbReference type="Proteomes" id="UP000295281"/>
    </source>
</evidence>
<dbReference type="SMART" id="SM00345">
    <property type="entry name" value="HTH_GNTR"/>
    <property type="match status" value="1"/>
</dbReference>
<dbReference type="SMART" id="SM00895">
    <property type="entry name" value="FCD"/>
    <property type="match status" value="1"/>
</dbReference>
<dbReference type="PRINTS" id="PR00035">
    <property type="entry name" value="HTHGNTR"/>
</dbReference>
<dbReference type="EMBL" id="SNYN01000001">
    <property type="protein sequence ID" value="TDQ55271.1"/>
    <property type="molecule type" value="Genomic_DNA"/>
</dbReference>
<evidence type="ECO:0000256" key="2">
    <source>
        <dbReference type="ARBA" id="ARBA00023125"/>
    </source>
</evidence>
<gene>
    <name evidence="5" type="ORF">EV190_101596</name>
</gene>
<evidence type="ECO:0000259" key="4">
    <source>
        <dbReference type="PROSITE" id="PS50949"/>
    </source>
</evidence>
<dbReference type="InterPro" id="IPR036390">
    <property type="entry name" value="WH_DNA-bd_sf"/>
</dbReference>
<dbReference type="Proteomes" id="UP000295281">
    <property type="component" value="Unassembled WGS sequence"/>
</dbReference>
<dbReference type="PANTHER" id="PTHR43537">
    <property type="entry name" value="TRANSCRIPTIONAL REGULATOR, GNTR FAMILY"/>
    <property type="match status" value="1"/>
</dbReference>
<dbReference type="RefSeq" id="WP_133739819.1">
    <property type="nucleotide sequence ID" value="NZ_SNYN01000001.1"/>
</dbReference>
<dbReference type="InterPro" id="IPR011711">
    <property type="entry name" value="GntR_C"/>
</dbReference>
<keyword evidence="3" id="KW-0804">Transcription</keyword>
<proteinExistence type="predicted"/>
<evidence type="ECO:0000256" key="3">
    <source>
        <dbReference type="ARBA" id="ARBA00023163"/>
    </source>
</evidence>
<comment type="caution">
    <text evidence="5">The sequence shown here is derived from an EMBL/GenBank/DDBJ whole genome shotgun (WGS) entry which is preliminary data.</text>
</comment>
<protein>
    <submittedName>
        <fullName evidence="5">DNA-binding GntR family transcriptional regulator</fullName>
    </submittedName>
</protein>
<dbReference type="OrthoDB" id="4120783at2"/>
<dbReference type="Pfam" id="PF00392">
    <property type="entry name" value="GntR"/>
    <property type="match status" value="1"/>
</dbReference>
<dbReference type="SUPFAM" id="SSF46785">
    <property type="entry name" value="Winged helix' DNA-binding domain"/>
    <property type="match status" value="1"/>
</dbReference>
<keyword evidence="6" id="KW-1185">Reference proteome</keyword>
<name>A0A4R6V4L3_9ACTN</name>
<keyword evidence="2 5" id="KW-0238">DNA-binding</keyword>
<accession>A0A4R6V4L3</accession>
<evidence type="ECO:0000256" key="1">
    <source>
        <dbReference type="ARBA" id="ARBA00023015"/>
    </source>
</evidence>
<dbReference type="GO" id="GO:0003700">
    <property type="term" value="F:DNA-binding transcription factor activity"/>
    <property type="evidence" value="ECO:0007669"/>
    <property type="project" value="InterPro"/>
</dbReference>
<dbReference type="AlphaFoldDB" id="A0A4R6V4L3"/>
<reference evidence="5 6" key="1">
    <citation type="submission" date="2019-03" db="EMBL/GenBank/DDBJ databases">
        <title>Genomic Encyclopedia of Type Strains, Phase IV (KMG-IV): sequencing the most valuable type-strain genomes for metagenomic binning, comparative biology and taxonomic classification.</title>
        <authorList>
            <person name="Goeker M."/>
        </authorList>
    </citation>
    <scope>NUCLEOTIDE SEQUENCE [LARGE SCALE GENOMIC DNA]</scope>
    <source>
        <strain evidence="5 6">DSM 46770</strain>
    </source>
</reference>
<feature type="domain" description="HTH gntR-type" evidence="4">
    <location>
        <begin position="5"/>
        <end position="72"/>
    </location>
</feature>
<dbReference type="SUPFAM" id="SSF48008">
    <property type="entry name" value="GntR ligand-binding domain-like"/>
    <property type="match status" value="1"/>
</dbReference>
<organism evidence="5 6">
    <name type="scientific">Actinorugispora endophytica</name>
    <dbReference type="NCBI Taxonomy" id="1605990"/>
    <lineage>
        <taxon>Bacteria</taxon>
        <taxon>Bacillati</taxon>
        <taxon>Actinomycetota</taxon>
        <taxon>Actinomycetes</taxon>
        <taxon>Streptosporangiales</taxon>
        <taxon>Nocardiopsidaceae</taxon>
        <taxon>Actinorugispora</taxon>
    </lineage>
</organism>
<dbReference type="Pfam" id="PF07729">
    <property type="entry name" value="FCD"/>
    <property type="match status" value="1"/>
</dbReference>
<dbReference type="Gene3D" id="1.10.10.10">
    <property type="entry name" value="Winged helix-like DNA-binding domain superfamily/Winged helix DNA-binding domain"/>
    <property type="match status" value="1"/>
</dbReference>
<dbReference type="PROSITE" id="PS50949">
    <property type="entry name" value="HTH_GNTR"/>
    <property type="match status" value="1"/>
</dbReference>
<dbReference type="InterPro" id="IPR000524">
    <property type="entry name" value="Tscrpt_reg_HTH_GntR"/>
</dbReference>
<dbReference type="InterPro" id="IPR008920">
    <property type="entry name" value="TF_FadR/GntR_C"/>
</dbReference>